<feature type="region of interest" description="Disordered" evidence="1">
    <location>
        <begin position="81"/>
        <end position="111"/>
    </location>
</feature>
<feature type="region of interest" description="Disordered" evidence="1">
    <location>
        <begin position="198"/>
        <end position="223"/>
    </location>
</feature>
<comment type="caution">
    <text evidence="2">The sequence shown here is derived from an EMBL/GenBank/DDBJ whole genome shotgun (WGS) entry which is preliminary data.</text>
</comment>
<dbReference type="Proteomes" id="UP001189429">
    <property type="component" value="Unassembled WGS sequence"/>
</dbReference>
<evidence type="ECO:0000313" key="3">
    <source>
        <dbReference type="Proteomes" id="UP001189429"/>
    </source>
</evidence>
<gene>
    <name evidence="2" type="ORF">PCOR1329_LOCUS74535</name>
</gene>
<evidence type="ECO:0000256" key="1">
    <source>
        <dbReference type="SAM" id="MobiDB-lite"/>
    </source>
</evidence>
<evidence type="ECO:0000313" key="2">
    <source>
        <dbReference type="EMBL" id="CAK0895936.1"/>
    </source>
</evidence>
<sequence length="355" mass="38824">DDLARKYLVHDRELAYNEGLNCRWLCPCCWQRHLEDNGVLEAPLGKSMAERLASNQKDRKAENEVKVSNDSDNTLSQLLLTATSSDGPGQIGSAIPRERPIDNRSGTGAMKSGSYSATCGSCVGEPVKYTWKPSQPAPGPFIWKPNADWDATDDRCGLSECETWVERWAGASWNEHWQCRICLVHIWDIEPSASNVALDRHSARTRPPAPTKRAPGPRPIADNSLRDEFGHPRGFGMGGDATPPWLLCPDQLDTSRCDHILSIPPSFSPPARPPLSHREVDAYLAAASDQVGAETASPLTQARHVRCLDPACDDAWIALSSREGPEPDDLSDGAFGRRLACTYIVSLCAGTPTDD</sequence>
<proteinExistence type="predicted"/>
<reference evidence="2" key="1">
    <citation type="submission" date="2023-10" db="EMBL/GenBank/DDBJ databases">
        <authorList>
            <person name="Chen Y."/>
            <person name="Shah S."/>
            <person name="Dougan E. K."/>
            <person name="Thang M."/>
            <person name="Chan C."/>
        </authorList>
    </citation>
    <scope>NUCLEOTIDE SEQUENCE [LARGE SCALE GENOMIC DNA]</scope>
</reference>
<dbReference type="EMBL" id="CAUYUJ010020115">
    <property type="protein sequence ID" value="CAK0895936.1"/>
    <property type="molecule type" value="Genomic_DNA"/>
</dbReference>
<accession>A0ABN9XCX3</accession>
<keyword evidence="3" id="KW-1185">Reference proteome</keyword>
<protein>
    <submittedName>
        <fullName evidence="2">Uncharacterized protein</fullName>
    </submittedName>
</protein>
<name>A0ABN9XCX3_9DINO</name>
<feature type="non-terminal residue" evidence="2">
    <location>
        <position position="355"/>
    </location>
</feature>
<feature type="non-terminal residue" evidence="2">
    <location>
        <position position="1"/>
    </location>
</feature>
<organism evidence="2 3">
    <name type="scientific">Prorocentrum cordatum</name>
    <dbReference type="NCBI Taxonomy" id="2364126"/>
    <lineage>
        <taxon>Eukaryota</taxon>
        <taxon>Sar</taxon>
        <taxon>Alveolata</taxon>
        <taxon>Dinophyceae</taxon>
        <taxon>Prorocentrales</taxon>
        <taxon>Prorocentraceae</taxon>
        <taxon>Prorocentrum</taxon>
    </lineage>
</organism>